<name>A0A1E3INX9_9TREE</name>
<feature type="region of interest" description="Disordered" evidence="1">
    <location>
        <begin position="39"/>
        <end position="60"/>
    </location>
</feature>
<evidence type="ECO:0000313" key="2">
    <source>
        <dbReference type="EMBL" id="ODN90248.1"/>
    </source>
</evidence>
<dbReference type="RefSeq" id="XP_019029770.1">
    <property type="nucleotide sequence ID" value="XM_019178332.1"/>
</dbReference>
<accession>A0A1E3INX9</accession>
<evidence type="ECO:0000256" key="1">
    <source>
        <dbReference type="SAM" id="MobiDB-lite"/>
    </source>
</evidence>
<evidence type="ECO:0000313" key="3">
    <source>
        <dbReference type="Proteomes" id="UP000094819"/>
    </source>
</evidence>
<gene>
    <name evidence="2" type="ORF">L198_06266</name>
</gene>
<dbReference type="OrthoDB" id="10372882at2759"/>
<sequence>MSHIIVLDNITDHSTVASRPIPITGKLATVLAEMQYLETLPKSPSSPTTGSGSRSGSGSKFMARFFPKLVSRHTPSAPGVEAPAPSSPEPSHTREAIDDGAVRRSNNAMPQSDNDPDWWVMY</sequence>
<feature type="compositionally biased region" description="Basic and acidic residues" evidence="1">
    <location>
        <begin position="91"/>
        <end position="102"/>
    </location>
</feature>
<dbReference type="Proteomes" id="UP000094819">
    <property type="component" value="Unassembled WGS sequence"/>
</dbReference>
<reference evidence="2 3" key="1">
    <citation type="submission" date="2016-06" db="EMBL/GenBank/DDBJ databases">
        <title>Evolution of pathogenesis and genome organization in the Tremellales.</title>
        <authorList>
            <person name="Cuomo C."/>
            <person name="Litvintseva A."/>
            <person name="Heitman J."/>
            <person name="Chen Y."/>
            <person name="Sun S."/>
            <person name="Springer D."/>
            <person name="Dromer F."/>
            <person name="Young S."/>
            <person name="Zeng Q."/>
            <person name="Chapman S."/>
            <person name="Gujja S."/>
            <person name="Saif S."/>
            <person name="Birren B."/>
        </authorList>
    </citation>
    <scope>NUCLEOTIDE SEQUENCE [LARGE SCALE GENOMIC DNA]</scope>
    <source>
        <strain evidence="2 3">CBS 7118</strain>
    </source>
</reference>
<feature type="compositionally biased region" description="Polar residues" evidence="1">
    <location>
        <begin position="104"/>
        <end position="113"/>
    </location>
</feature>
<dbReference type="GeneID" id="30195478"/>
<keyword evidence="3" id="KW-1185">Reference proteome</keyword>
<organism evidence="2 3">
    <name type="scientific">Cryptococcus wingfieldii CBS 7118</name>
    <dbReference type="NCBI Taxonomy" id="1295528"/>
    <lineage>
        <taxon>Eukaryota</taxon>
        <taxon>Fungi</taxon>
        <taxon>Dikarya</taxon>
        <taxon>Basidiomycota</taxon>
        <taxon>Agaricomycotina</taxon>
        <taxon>Tremellomycetes</taxon>
        <taxon>Tremellales</taxon>
        <taxon>Cryptococcaceae</taxon>
        <taxon>Cryptococcus</taxon>
    </lineage>
</organism>
<dbReference type="AlphaFoldDB" id="A0A1E3INX9"/>
<comment type="caution">
    <text evidence="2">The sequence shown here is derived from an EMBL/GenBank/DDBJ whole genome shotgun (WGS) entry which is preliminary data.</text>
</comment>
<protein>
    <submittedName>
        <fullName evidence="2">Uncharacterized protein</fullName>
    </submittedName>
</protein>
<feature type="region of interest" description="Disordered" evidence="1">
    <location>
        <begin position="72"/>
        <end position="122"/>
    </location>
</feature>
<dbReference type="EMBL" id="AWGH01000021">
    <property type="protein sequence ID" value="ODN90248.1"/>
    <property type="molecule type" value="Genomic_DNA"/>
</dbReference>
<proteinExistence type="predicted"/>
<feature type="compositionally biased region" description="Low complexity" evidence="1">
    <location>
        <begin position="75"/>
        <end position="84"/>
    </location>
</feature>
<feature type="compositionally biased region" description="Low complexity" evidence="1">
    <location>
        <begin position="43"/>
        <end position="59"/>
    </location>
</feature>